<comment type="subcellular location">
    <subcellularLocation>
        <location evidence="1">Nucleus</location>
    </subcellularLocation>
</comment>
<dbReference type="GO" id="GO:0005634">
    <property type="term" value="C:nucleus"/>
    <property type="evidence" value="ECO:0007669"/>
    <property type="project" value="UniProtKB-SubCell"/>
</dbReference>
<feature type="compositionally biased region" description="Basic residues" evidence="3">
    <location>
        <begin position="202"/>
        <end position="211"/>
    </location>
</feature>
<evidence type="ECO:0000313" key="5">
    <source>
        <dbReference type="Proteomes" id="UP001328107"/>
    </source>
</evidence>
<name>A0AAN4Z8U1_9BILA</name>
<reference evidence="5" key="1">
    <citation type="submission" date="2022-10" db="EMBL/GenBank/DDBJ databases">
        <title>Genome assembly of Pristionchus species.</title>
        <authorList>
            <person name="Yoshida K."/>
            <person name="Sommer R.J."/>
        </authorList>
    </citation>
    <scope>NUCLEOTIDE SEQUENCE [LARGE SCALE GENOMIC DNA]</scope>
    <source>
        <strain evidence="5">RS5460</strain>
    </source>
</reference>
<dbReference type="PROSITE" id="PS00354">
    <property type="entry name" value="HMGI_Y"/>
    <property type="match status" value="1"/>
</dbReference>
<evidence type="ECO:0000256" key="1">
    <source>
        <dbReference type="ARBA" id="ARBA00004123"/>
    </source>
</evidence>
<evidence type="ECO:0000313" key="4">
    <source>
        <dbReference type="EMBL" id="GMR33417.1"/>
    </source>
</evidence>
<dbReference type="InterPro" id="IPR000637">
    <property type="entry name" value="HMGI/Y_DNA-bd_CS"/>
</dbReference>
<evidence type="ECO:0000256" key="3">
    <source>
        <dbReference type="SAM" id="MobiDB-lite"/>
    </source>
</evidence>
<keyword evidence="2" id="KW-0539">Nucleus</keyword>
<keyword evidence="5" id="KW-1185">Reference proteome</keyword>
<protein>
    <submittedName>
        <fullName evidence="4">Uncharacterized protein</fullName>
    </submittedName>
</protein>
<sequence length="211" mass="23775">MAREEEIVDAIKSNVAALKFKLERQEAIEKLSEFDMTVERLKVTKAASKLTEVFRSSRFEHMAKDLHGKWIASADREIKERWNEIKHKFLTKDQIAQLDRAQNRYNKKHGLVDPSAIAKKAPVRAENPYQKVYQRFTPSLSLAGPSSSSASSTPLPSPYGAASSAVDPDTNFVAYNYSSVALKRPRGRPRTNFSVKGEGGRKRGRPPTRRT</sequence>
<dbReference type="AlphaFoldDB" id="A0AAN4Z8U1"/>
<feature type="region of interest" description="Disordered" evidence="3">
    <location>
        <begin position="179"/>
        <end position="211"/>
    </location>
</feature>
<feature type="region of interest" description="Disordered" evidence="3">
    <location>
        <begin position="140"/>
        <end position="167"/>
    </location>
</feature>
<gene>
    <name evidence="4" type="ORF">PMAYCL1PPCAC_03612</name>
</gene>
<dbReference type="EMBL" id="BTRK01000001">
    <property type="protein sequence ID" value="GMR33417.1"/>
    <property type="molecule type" value="Genomic_DNA"/>
</dbReference>
<comment type="caution">
    <text evidence="4">The sequence shown here is derived from an EMBL/GenBank/DDBJ whole genome shotgun (WGS) entry which is preliminary data.</text>
</comment>
<accession>A0AAN4Z8U1</accession>
<feature type="compositionally biased region" description="Low complexity" evidence="3">
    <location>
        <begin position="140"/>
        <end position="154"/>
    </location>
</feature>
<evidence type="ECO:0000256" key="2">
    <source>
        <dbReference type="ARBA" id="ARBA00023242"/>
    </source>
</evidence>
<dbReference type="GO" id="GO:0006355">
    <property type="term" value="P:regulation of DNA-templated transcription"/>
    <property type="evidence" value="ECO:0007669"/>
    <property type="project" value="InterPro"/>
</dbReference>
<organism evidence="4 5">
    <name type="scientific">Pristionchus mayeri</name>
    <dbReference type="NCBI Taxonomy" id="1317129"/>
    <lineage>
        <taxon>Eukaryota</taxon>
        <taxon>Metazoa</taxon>
        <taxon>Ecdysozoa</taxon>
        <taxon>Nematoda</taxon>
        <taxon>Chromadorea</taxon>
        <taxon>Rhabditida</taxon>
        <taxon>Rhabditina</taxon>
        <taxon>Diplogasteromorpha</taxon>
        <taxon>Diplogasteroidea</taxon>
        <taxon>Neodiplogasteridae</taxon>
        <taxon>Pristionchus</taxon>
    </lineage>
</organism>
<dbReference type="Proteomes" id="UP001328107">
    <property type="component" value="Unassembled WGS sequence"/>
</dbReference>
<proteinExistence type="predicted"/>